<evidence type="ECO:0000313" key="3">
    <source>
        <dbReference type="Proteomes" id="UP000383932"/>
    </source>
</evidence>
<evidence type="ECO:0000313" key="2">
    <source>
        <dbReference type="EMBL" id="KAB5588236.1"/>
    </source>
</evidence>
<comment type="caution">
    <text evidence="2">The sequence shown here is derived from an EMBL/GenBank/DDBJ whole genome shotgun (WGS) entry which is preliminary data.</text>
</comment>
<sequence length="109" mass="12480">MTFSPRHSCICRRLIQSYSSKPNALSKRPVSSGILPPPKLNYEDLIHPSQPMNAKHRNANVPERTFVALRRDLNAWRTTNREADELRARQSAVGETIRTPLSPEGQYRQ</sequence>
<keyword evidence="3" id="KW-1185">Reference proteome</keyword>
<feature type="region of interest" description="Disordered" evidence="1">
    <location>
        <begin position="87"/>
        <end position="109"/>
    </location>
</feature>
<proteinExistence type="predicted"/>
<keyword evidence="2" id="KW-0030">Aminoacyl-tRNA synthetase</keyword>
<name>A0A5N5QA06_9AGAM</name>
<protein>
    <submittedName>
        <fullName evidence="2">Seryl-tRNA synthetase</fullName>
    </submittedName>
</protein>
<organism evidence="2 3">
    <name type="scientific">Ceratobasidium theobromae</name>
    <dbReference type="NCBI Taxonomy" id="1582974"/>
    <lineage>
        <taxon>Eukaryota</taxon>
        <taxon>Fungi</taxon>
        <taxon>Dikarya</taxon>
        <taxon>Basidiomycota</taxon>
        <taxon>Agaricomycotina</taxon>
        <taxon>Agaricomycetes</taxon>
        <taxon>Cantharellales</taxon>
        <taxon>Ceratobasidiaceae</taxon>
        <taxon>Ceratobasidium</taxon>
    </lineage>
</organism>
<dbReference type="EMBL" id="SSOP01000518">
    <property type="protein sequence ID" value="KAB5588236.1"/>
    <property type="molecule type" value="Genomic_DNA"/>
</dbReference>
<dbReference type="Proteomes" id="UP000383932">
    <property type="component" value="Unassembled WGS sequence"/>
</dbReference>
<dbReference type="AlphaFoldDB" id="A0A5N5QA06"/>
<dbReference type="GO" id="GO:0004812">
    <property type="term" value="F:aminoacyl-tRNA ligase activity"/>
    <property type="evidence" value="ECO:0007669"/>
    <property type="project" value="UniProtKB-KW"/>
</dbReference>
<keyword evidence="2" id="KW-0436">Ligase</keyword>
<reference evidence="2 3" key="1">
    <citation type="journal article" date="2019" name="Fungal Biol. Biotechnol.">
        <title>Draft genome sequence of fastidious pathogen Ceratobasidium theobromae, which causes vascular-streak dieback in Theobroma cacao.</title>
        <authorList>
            <person name="Ali S.S."/>
            <person name="Asman A."/>
            <person name="Shao J."/>
            <person name="Firmansyah A.P."/>
            <person name="Susilo A.W."/>
            <person name="Rosmana A."/>
            <person name="McMahon P."/>
            <person name="Junaid M."/>
            <person name="Guest D."/>
            <person name="Kheng T.Y."/>
            <person name="Meinhardt L.W."/>
            <person name="Bailey B.A."/>
        </authorList>
    </citation>
    <scope>NUCLEOTIDE SEQUENCE [LARGE SCALE GENOMIC DNA]</scope>
    <source>
        <strain evidence="2 3">CT2</strain>
    </source>
</reference>
<gene>
    <name evidence="2" type="ORF">CTheo_8325</name>
</gene>
<accession>A0A5N5QA06</accession>
<evidence type="ECO:0000256" key="1">
    <source>
        <dbReference type="SAM" id="MobiDB-lite"/>
    </source>
</evidence>
<dbReference type="OrthoDB" id="3256328at2759"/>